<evidence type="ECO:0000313" key="2">
    <source>
        <dbReference type="EMBL" id="PZD73779.1"/>
    </source>
</evidence>
<protein>
    <recommendedName>
        <fullName evidence="1">GIY-YIG domain-containing protein</fullName>
    </recommendedName>
</protein>
<accession>A0A2W1JK81</accession>
<comment type="caution">
    <text evidence="2">The sequence shown here is derived from an EMBL/GenBank/DDBJ whole genome shotgun (WGS) entry which is preliminary data.</text>
</comment>
<sequence>MEELKKTAQRQGTTVIYLGKTYQTIKDLCREVSATASNSQVGSRIFGYCRKYHKVATEIPHERLHDALFMSVSDYRLKYGTRRSYIQFKGRKWQRQELYNACRDENSGSYKRFQQRLRKLEKRFSIPLKDIQIIDALNLDIQEYREKYPAGNSKPFTYTGQQFSEHTGSTFPSLKLFLKLVGLEEEYGTFKNRSKGDSYISQKIDIWPEYFAPPSSKGLIYKINCTKTGLSYVGRTYFSAQKRWNGHQQSAKEGSNTIFHKAIRKYGSESFRLEVLENNIHETLLGSRESYWIKNSDTLTPKGYNSVAGAETARRRGKIIYIGERKFIGIAGLAEELYEESGVAQHVIIKRYGKGIRSYKELTEPARTHSDHQMAGTGIWRRWKSM</sequence>
<feature type="domain" description="GIY-YIG" evidence="1">
    <location>
        <begin position="217"/>
        <end position="310"/>
    </location>
</feature>
<dbReference type="AlphaFoldDB" id="A0A2W1JK81"/>
<proteinExistence type="predicted"/>
<keyword evidence="3" id="KW-1185">Reference proteome</keyword>
<organism evidence="2 3">
    <name type="scientific">Acaryochloris thomasi RCC1774</name>
    <dbReference type="NCBI Taxonomy" id="1764569"/>
    <lineage>
        <taxon>Bacteria</taxon>
        <taxon>Bacillati</taxon>
        <taxon>Cyanobacteriota</taxon>
        <taxon>Cyanophyceae</taxon>
        <taxon>Acaryochloridales</taxon>
        <taxon>Acaryochloridaceae</taxon>
        <taxon>Acaryochloris</taxon>
        <taxon>Acaryochloris thomasi</taxon>
    </lineage>
</organism>
<dbReference type="EMBL" id="PQWO01000004">
    <property type="protein sequence ID" value="PZD73779.1"/>
    <property type="molecule type" value="Genomic_DNA"/>
</dbReference>
<name>A0A2W1JK81_9CYAN</name>
<evidence type="ECO:0000313" key="3">
    <source>
        <dbReference type="Proteomes" id="UP000248857"/>
    </source>
</evidence>
<dbReference type="Proteomes" id="UP000248857">
    <property type="component" value="Unassembled WGS sequence"/>
</dbReference>
<dbReference type="Pfam" id="PF01541">
    <property type="entry name" value="GIY-YIG"/>
    <property type="match status" value="1"/>
</dbReference>
<dbReference type="InterPro" id="IPR035901">
    <property type="entry name" value="GIY-YIG_endonuc_sf"/>
</dbReference>
<reference evidence="2 3" key="1">
    <citation type="journal article" date="2018" name="Sci. Rep.">
        <title>A novel species of the marine cyanobacterium Acaryochloris with a unique pigment content and lifestyle.</title>
        <authorList>
            <person name="Partensky F."/>
            <person name="Six C."/>
            <person name="Ratin M."/>
            <person name="Garczarek L."/>
            <person name="Vaulot D."/>
            <person name="Probert I."/>
            <person name="Calteau A."/>
            <person name="Gourvil P."/>
            <person name="Marie D."/>
            <person name="Grebert T."/>
            <person name="Bouchier C."/>
            <person name="Le Panse S."/>
            <person name="Gachenot M."/>
            <person name="Rodriguez F."/>
            <person name="Garrido J.L."/>
        </authorList>
    </citation>
    <scope>NUCLEOTIDE SEQUENCE [LARGE SCALE GENOMIC DNA]</scope>
    <source>
        <strain evidence="2 3">RCC1774</strain>
    </source>
</reference>
<dbReference type="CDD" id="cd10443">
    <property type="entry name" value="GIY-YIG_HE_Tlr8p_PBC-V_like"/>
    <property type="match status" value="1"/>
</dbReference>
<dbReference type="SUPFAM" id="SSF82771">
    <property type="entry name" value="GIY-YIG endonuclease"/>
    <property type="match status" value="1"/>
</dbReference>
<dbReference type="RefSeq" id="WP_110985516.1">
    <property type="nucleotide sequence ID" value="NZ_CAWNWM010000004.1"/>
</dbReference>
<dbReference type="Gene3D" id="3.40.1440.10">
    <property type="entry name" value="GIY-YIG endonuclease"/>
    <property type="match status" value="1"/>
</dbReference>
<dbReference type="OrthoDB" id="2885760at2"/>
<gene>
    <name evidence="2" type="ORF">C1752_01536</name>
</gene>
<dbReference type="SMART" id="SM00465">
    <property type="entry name" value="GIYc"/>
    <property type="match status" value="1"/>
</dbReference>
<dbReference type="InterPro" id="IPR000305">
    <property type="entry name" value="GIY-YIG_endonuc"/>
</dbReference>
<evidence type="ECO:0000259" key="1">
    <source>
        <dbReference type="SMART" id="SM00465"/>
    </source>
</evidence>